<dbReference type="EMBL" id="LIAE01006746">
    <property type="protein sequence ID" value="PAV85718.1"/>
    <property type="molecule type" value="Genomic_DNA"/>
</dbReference>
<dbReference type="EMBL" id="LIAE01006746">
    <property type="protein sequence ID" value="PAV85722.1"/>
    <property type="molecule type" value="Genomic_DNA"/>
</dbReference>
<feature type="compositionally biased region" description="Basic and acidic residues" evidence="1">
    <location>
        <begin position="103"/>
        <end position="125"/>
    </location>
</feature>
<dbReference type="AlphaFoldDB" id="A0A2A2LHQ3"/>
<evidence type="ECO:0000313" key="3">
    <source>
        <dbReference type="EMBL" id="PAV85721.1"/>
    </source>
</evidence>
<feature type="region of interest" description="Disordered" evidence="1">
    <location>
        <begin position="224"/>
        <end position="346"/>
    </location>
</feature>
<feature type="compositionally biased region" description="Basic and acidic residues" evidence="1">
    <location>
        <begin position="27"/>
        <end position="46"/>
    </location>
</feature>
<gene>
    <name evidence="3" type="ORF">WR25_24897</name>
</gene>
<evidence type="ECO:0000259" key="2">
    <source>
        <dbReference type="PROSITE" id="PS50090"/>
    </source>
</evidence>
<name>A0A2A2LHQ3_9BILA</name>
<evidence type="ECO:0000313" key="4">
    <source>
        <dbReference type="Proteomes" id="UP000218231"/>
    </source>
</evidence>
<organism evidence="3 4">
    <name type="scientific">Diploscapter pachys</name>
    <dbReference type="NCBI Taxonomy" id="2018661"/>
    <lineage>
        <taxon>Eukaryota</taxon>
        <taxon>Metazoa</taxon>
        <taxon>Ecdysozoa</taxon>
        <taxon>Nematoda</taxon>
        <taxon>Chromadorea</taxon>
        <taxon>Rhabditida</taxon>
        <taxon>Rhabditina</taxon>
        <taxon>Rhabditomorpha</taxon>
        <taxon>Rhabditoidea</taxon>
        <taxon>Rhabditidae</taxon>
        <taxon>Diploscapter</taxon>
    </lineage>
</organism>
<feature type="compositionally biased region" description="Basic and acidic residues" evidence="1">
    <location>
        <begin position="68"/>
        <end position="81"/>
    </location>
</feature>
<accession>A0A2A2LHQ3</accession>
<dbReference type="EMBL" id="LIAE01006746">
    <property type="protein sequence ID" value="PAV85719.1"/>
    <property type="molecule type" value="Genomic_DNA"/>
</dbReference>
<reference evidence="3 4" key="1">
    <citation type="journal article" date="2017" name="Curr. Biol.">
        <title>Genome architecture and evolution of a unichromosomal asexual nematode.</title>
        <authorList>
            <person name="Fradin H."/>
            <person name="Zegar C."/>
            <person name="Gutwein M."/>
            <person name="Lucas J."/>
            <person name="Kovtun M."/>
            <person name="Corcoran D."/>
            <person name="Baugh L.R."/>
            <person name="Kiontke K."/>
            <person name="Gunsalus K."/>
            <person name="Fitch D.H."/>
            <person name="Piano F."/>
        </authorList>
    </citation>
    <scope>NUCLEOTIDE SEQUENCE [LARGE SCALE GENOMIC DNA]</scope>
    <source>
        <strain evidence="3">PF1309</strain>
    </source>
</reference>
<proteinExistence type="predicted"/>
<protein>
    <recommendedName>
        <fullName evidence="2">Myb-like domain-containing protein</fullName>
    </recommendedName>
</protein>
<dbReference type="EMBL" id="LIAE01006746">
    <property type="protein sequence ID" value="PAV85721.1"/>
    <property type="molecule type" value="Genomic_DNA"/>
</dbReference>
<feature type="domain" description="Myb-like" evidence="2">
    <location>
        <begin position="372"/>
        <end position="432"/>
    </location>
</feature>
<dbReference type="InterPro" id="IPR001005">
    <property type="entry name" value="SANT/Myb"/>
</dbReference>
<feature type="region of interest" description="Disordered" evidence="1">
    <location>
        <begin position="1"/>
        <end position="139"/>
    </location>
</feature>
<dbReference type="Proteomes" id="UP000218231">
    <property type="component" value="Unassembled WGS sequence"/>
</dbReference>
<comment type="caution">
    <text evidence="3">The sequence shown here is derived from an EMBL/GenBank/DDBJ whole genome shotgun (WGS) entry which is preliminary data.</text>
</comment>
<dbReference type="PROSITE" id="PS50090">
    <property type="entry name" value="MYB_LIKE"/>
    <property type="match status" value="1"/>
</dbReference>
<keyword evidence="4" id="KW-1185">Reference proteome</keyword>
<dbReference type="EMBL" id="LIAE01006746">
    <property type="protein sequence ID" value="PAV85717.1"/>
    <property type="molecule type" value="Genomic_DNA"/>
</dbReference>
<feature type="region of interest" description="Disordered" evidence="1">
    <location>
        <begin position="524"/>
        <end position="550"/>
    </location>
</feature>
<evidence type="ECO:0000256" key="1">
    <source>
        <dbReference type="SAM" id="MobiDB-lite"/>
    </source>
</evidence>
<sequence>MSILAKVDAQPPPKFMKGNPSHAGPSRPRDQSPAPDRKESAKEKMERLRKRILSDDSDSDQEPAGPSRRTDRKESAKEKMERLRKRILSDDSDSDQEPAGPSRRTEDESKENIAGEGTSQKKDPTLDDPESWKGASDRQLSDLSWKWIREHENDDAVKKAGCTFLEKRPASPNIGDIYEVETTTNQFTIYKKNGKANRWDKINVPKACIPPTSKNMSRYKKMLADNRKRHEKNKERNNARNRENYEDHKEERRQKSRKYYADHKDERQEYNRKYYADHKDERQEYNRKYNQEHKEERQEYRQKYNQEHKEERREYRQKYHANNKEEENQRSRDYHANHKEEENQRSRDYWEDNREEIIARRRWKYWHDAQFREDQLKKAWQRRQDKVVSELIHHLYAWLDMNRWRETGDFWSSICYIGRTMQRVETRWHQHRNFRLDDEENYKDLTKEKVAWIDGVMDGEIEAKIVYIGGLTEAEIELAEYSTVWETWRKFRRGTTLFNIQTPKIQALTRGQVEKLAKDFLGRLEKQPPSPSSSSSCSYRRPALPLSSSCPVSRRPVLPPVDVLPSSSQIQVWDGILVPVS</sequence>
<feature type="compositionally biased region" description="Low complexity" evidence="1">
    <location>
        <begin position="532"/>
        <end position="550"/>
    </location>
</feature>